<gene>
    <name evidence="1" type="ORF">LSUE1_G005899</name>
</gene>
<organism evidence="1 2">
    <name type="scientific">Lachnellula suecica</name>
    <dbReference type="NCBI Taxonomy" id="602035"/>
    <lineage>
        <taxon>Eukaryota</taxon>
        <taxon>Fungi</taxon>
        <taxon>Dikarya</taxon>
        <taxon>Ascomycota</taxon>
        <taxon>Pezizomycotina</taxon>
        <taxon>Leotiomycetes</taxon>
        <taxon>Helotiales</taxon>
        <taxon>Lachnaceae</taxon>
        <taxon>Lachnellula</taxon>
    </lineage>
</organism>
<dbReference type="PANTHER" id="PTHR40788">
    <property type="entry name" value="CLR5 DOMAIN-CONTAINING PROTEIN-RELATED"/>
    <property type="match status" value="1"/>
</dbReference>
<dbReference type="Proteomes" id="UP000469558">
    <property type="component" value="Unassembled WGS sequence"/>
</dbReference>
<keyword evidence="2" id="KW-1185">Reference proteome</keyword>
<reference evidence="1 2" key="1">
    <citation type="submission" date="2018-05" db="EMBL/GenBank/DDBJ databases">
        <title>Genome sequencing and assembly of the regulated plant pathogen Lachnellula willkommii and related sister species for the development of diagnostic species identification markers.</title>
        <authorList>
            <person name="Giroux E."/>
            <person name="Bilodeau G."/>
        </authorList>
    </citation>
    <scope>NUCLEOTIDE SEQUENCE [LARGE SCALE GENOMIC DNA]</scope>
    <source>
        <strain evidence="1 2">CBS 268.59</strain>
    </source>
</reference>
<accession>A0A8T9C3M0</accession>
<evidence type="ECO:0000313" key="1">
    <source>
        <dbReference type="EMBL" id="TVY80275.1"/>
    </source>
</evidence>
<dbReference type="EMBL" id="QGMK01000721">
    <property type="protein sequence ID" value="TVY80275.1"/>
    <property type="molecule type" value="Genomic_DNA"/>
</dbReference>
<proteinExistence type="predicted"/>
<comment type="caution">
    <text evidence="1">The sequence shown here is derived from an EMBL/GenBank/DDBJ whole genome shotgun (WGS) entry which is preliminary data.</text>
</comment>
<protein>
    <recommendedName>
        <fullName evidence="3">Ipa protein</fullName>
    </recommendedName>
</protein>
<dbReference type="AlphaFoldDB" id="A0A8T9C3M0"/>
<dbReference type="OrthoDB" id="2922289at2759"/>
<name>A0A8T9C3M0_9HELO</name>
<evidence type="ECO:0000313" key="2">
    <source>
        <dbReference type="Proteomes" id="UP000469558"/>
    </source>
</evidence>
<sequence length="713" mass="80181">MNPSPGISQVIKELHGDLAAKYKRHGAKVEDMWRSFDKSKRAQAFKAGAAEGVVLKDATDRSMGNVYKIMPELNERDITEPGSDYLLKMLKYRATTSLTEQYCSGVNGGPGDHMFIINSMRTNNLRHADSFKFCFTMFMDEDGYGQSYKSRNQALHDEAMVGLAPAVNAGLCVPQSTGELILQRQLYILQTLNILIEDILDGGSTSRRTAKLPKKPEEAARTALSKLSIAPKPDKLSLEDLLASATDQKSSMEDYVSLCREEAVFLAHVVNIWFFSRPELVKDEKGSTMPILTDKYISIAIFEAIQNAVTCAAVWNYLCRLLQLLIDKPKDTLHRNIVLQEISNVCHFEFGRAQKFFKRHVQTASGAKYFRRIAGKYDNGTARVSLKIKPDLLMRENPRLQVMLRLCESGVDASRSVPLIKKLDDLHRSHPSEREEMEEREFESFGDLAVIATFVQSLSGSLPLPPMSLKKGQIYVSRLKDLSAELNSLKTEIDLSAYTVPIDNLLEPGMADGALSTLDGFVAEKTGTKMGFLYQDLLELCVSETQGYYQQQKATIEQKTKVDTVPLFTDTPAPEVRVEQRRQKDKTRPAHSSVYDIAPKSATSLQPETVEPPRVFKVKQDTFDTFKTLFSKSTSRGAISWTAFEAALADLKFSVMPKFGSVFTFFPPEGMGVQNSITLHRPHKSSIEGYQLLMFARRLKRVYGWEEKWFEVA</sequence>
<evidence type="ECO:0008006" key="3">
    <source>
        <dbReference type="Google" id="ProtNLM"/>
    </source>
</evidence>
<dbReference type="PANTHER" id="PTHR40788:SF1">
    <property type="entry name" value="IPA PROTEIN"/>
    <property type="match status" value="1"/>
</dbReference>